<keyword evidence="2" id="KW-0472">Membrane</keyword>
<dbReference type="EnsemblPlants" id="OBART05G04660.1">
    <property type="protein sequence ID" value="OBART05G04660.1"/>
    <property type="gene ID" value="OBART05G04660"/>
</dbReference>
<feature type="region of interest" description="Disordered" evidence="1">
    <location>
        <begin position="32"/>
        <end position="77"/>
    </location>
</feature>
<evidence type="ECO:0000313" key="3">
    <source>
        <dbReference type="EnsemblPlants" id="OBART05G04660.1"/>
    </source>
</evidence>
<keyword evidence="2" id="KW-1133">Transmembrane helix</keyword>
<evidence type="ECO:0000256" key="2">
    <source>
        <dbReference type="SAM" id="Phobius"/>
    </source>
</evidence>
<accession>A0A0D3G3P1</accession>
<dbReference type="AlphaFoldDB" id="A0A0D3G3P1"/>
<organism evidence="3">
    <name type="scientific">Oryza barthii</name>
    <dbReference type="NCBI Taxonomy" id="65489"/>
    <lineage>
        <taxon>Eukaryota</taxon>
        <taxon>Viridiplantae</taxon>
        <taxon>Streptophyta</taxon>
        <taxon>Embryophyta</taxon>
        <taxon>Tracheophyta</taxon>
        <taxon>Spermatophyta</taxon>
        <taxon>Magnoliopsida</taxon>
        <taxon>Liliopsida</taxon>
        <taxon>Poales</taxon>
        <taxon>Poaceae</taxon>
        <taxon>BOP clade</taxon>
        <taxon>Oryzoideae</taxon>
        <taxon>Oryzeae</taxon>
        <taxon>Oryzinae</taxon>
        <taxon>Oryza</taxon>
    </lineage>
</organism>
<evidence type="ECO:0000313" key="4">
    <source>
        <dbReference type="Proteomes" id="UP000026960"/>
    </source>
</evidence>
<dbReference type="HOGENOM" id="CLU_2444338_0_0_1"/>
<feature type="compositionally biased region" description="Basic and acidic residues" evidence="1">
    <location>
        <begin position="62"/>
        <end position="72"/>
    </location>
</feature>
<reference evidence="3" key="2">
    <citation type="submission" date="2015-03" db="UniProtKB">
        <authorList>
            <consortium name="EnsemblPlants"/>
        </authorList>
    </citation>
    <scope>IDENTIFICATION</scope>
</reference>
<proteinExistence type="predicted"/>
<feature type="compositionally biased region" description="Basic and acidic residues" evidence="1">
    <location>
        <begin position="36"/>
        <end position="48"/>
    </location>
</feature>
<keyword evidence="2" id="KW-0812">Transmembrane</keyword>
<keyword evidence="4" id="KW-1185">Reference proteome</keyword>
<protein>
    <submittedName>
        <fullName evidence="3">Uncharacterized protein</fullName>
    </submittedName>
</protein>
<feature type="transmembrane region" description="Helical" evidence="2">
    <location>
        <begin position="12"/>
        <end position="32"/>
    </location>
</feature>
<dbReference type="PaxDb" id="65489-OBART05G04660.1"/>
<evidence type="ECO:0000256" key="1">
    <source>
        <dbReference type="SAM" id="MobiDB-lite"/>
    </source>
</evidence>
<dbReference type="Proteomes" id="UP000026960">
    <property type="component" value="Chromosome 5"/>
</dbReference>
<reference evidence="3" key="1">
    <citation type="journal article" date="2009" name="Rice">
        <title>De Novo Next Generation Sequencing of Plant Genomes.</title>
        <authorList>
            <person name="Rounsley S."/>
            <person name="Marri P.R."/>
            <person name="Yu Y."/>
            <person name="He R."/>
            <person name="Sisneros N."/>
            <person name="Goicoechea J.L."/>
            <person name="Lee S.J."/>
            <person name="Angelova A."/>
            <person name="Kudrna D."/>
            <person name="Luo M."/>
            <person name="Affourtit J."/>
            <person name="Desany B."/>
            <person name="Knight J."/>
            <person name="Niazi F."/>
            <person name="Egholm M."/>
            <person name="Wing R.A."/>
        </authorList>
    </citation>
    <scope>NUCLEOTIDE SEQUENCE [LARGE SCALE GENOMIC DNA]</scope>
    <source>
        <strain evidence="3">cv. IRGC 105608</strain>
    </source>
</reference>
<sequence length="90" mass="9288">MEWRRPPAGLGGYRLGAAALAAGSVAASAVGLGRGGSRERDAGRRDAGSRTVACGRPLGDGRMARRDGERMQPCRRRLGAAATAGRVRLA</sequence>
<dbReference type="Gramene" id="OBART05G04660.1">
    <property type="protein sequence ID" value="OBART05G04660.1"/>
    <property type="gene ID" value="OBART05G04660"/>
</dbReference>
<name>A0A0D3G3P1_9ORYZ</name>